<dbReference type="PRINTS" id="PR00081">
    <property type="entry name" value="GDHRDH"/>
</dbReference>
<dbReference type="InterPro" id="IPR036291">
    <property type="entry name" value="NAD(P)-bd_dom_sf"/>
</dbReference>
<comment type="caution">
    <text evidence="3">The sequence shown here is derived from an EMBL/GenBank/DDBJ whole genome shotgun (WGS) entry which is preliminary data.</text>
</comment>
<dbReference type="PANTHER" id="PTHR44196:SF1">
    <property type="entry name" value="DEHYDROGENASE_REDUCTASE SDR FAMILY MEMBER 7B"/>
    <property type="match status" value="1"/>
</dbReference>
<organism evidence="3 4">
    <name type="scientific">Hoyosella altamirensis</name>
    <dbReference type="NCBI Taxonomy" id="616997"/>
    <lineage>
        <taxon>Bacteria</taxon>
        <taxon>Bacillati</taxon>
        <taxon>Actinomycetota</taxon>
        <taxon>Actinomycetes</taxon>
        <taxon>Mycobacteriales</taxon>
        <taxon>Hoyosellaceae</taxon>
        <taxon>Hoyosella</taxon>
    </lineage>
</organism>
<dbReference type="Proteomes" id="UP000567922">
    <property type="component" value="Unassembled WGS sequence"/>
</dbReference>
<dbReference type="Pfam" id="PF00106">
    <property type="entry name" value="adh_short"/>
    <property type="match status" value="1"/>
</dbReference>
<reference evidence="3 4" key="1">
    <citation type="submission" date="2020-08" db="EMBL/GenBank/DDBJ databases">
        <title>Sequencing the genomes of 1000 actinobacteria strains.</title>
        <authorList>
            <person name="Klenk H.-P."/>
        </authorList>
    </citation>
    <scope>NUCLEOTIDE SEQUENCE [LARGE SCALE GENOMIC DNA]</scope>
    <source>
        <strain evidence="3 4">DSM 45258</strain>
    </source>
</reference>
<dbReference type="OrthoDB" id="9797538at2"/>
<dbReference type="GO" id="GO:0016020">
    <property type="term" value="C:membrane"/>
    <property type="evidence" value="ECO:0007669"/>
    <property type="project" value="TreeGrafter"/>
</dbReference>
<keyword evidence="2" id="KW-0560">Oxidoreductase</keyword>
<protein>
    <submittedName>
        <fullName evidence="3">Short-subunit dehydrogenase</fullName>
    </submittedName>
</protein>
<proteinExistence type="inferred from homology"/>
<dbReference type="RefSeq" id="WP_064441329.1">
    <property type="nucleotide sequence ID" value="NZ_BDDI01000013.1"/>
</dbReference>
<keyword evidence="4" id="KW-1185">Reference proteome</keyword>
<evidence type="ECO:0000256" key="2">
    <source>
        <dbReference type="ARBA" id="ARBA00023002"/>
    </source>
</evidence>
<sequence length="256" mass="27001">MSRRGGTQPRTNILITGASSGLGEGMARKFAAMGRNLGLCARRTDRLESLATELRAANPGIQIVVKTLDVNDHDKVFTVFREIRDELGSLDRVIANAGLGKGQPLGTGHFAANKQTVETNVVGLLAQCEAALGIFRAQGYGHLVVVSSFSALRGMRGNITAYAASKSAAASLAEGIRSQHLGSPIKVTSLLPGYIESEMTARAGKTPLLASADKGASALIAAIEREPGKAYIPRWPWAALAQVIRFAPLSVVRRVG</sequence>
<gene>
    <name evidence="3" type="ORF">FHU29_002289</name>
</gene>
<dbReference type="PANTHER" id="PTHR44196">
    <property type="entry name" value="DEHYDROGENASE/REDUCTASE SDR FAMILY MEMBER 7B"/>
    <property type="match status" value="1"/>
</dbReference>
<evidence type="ECO:0000256" key="1">
    <source>
        <dbReference type="ARBA" id="ARBA00006484"/>
    </source>
</evidence>
<dbReference type="EMBL" id="JACHWS010000002">
    <property type="protein sequence ID" value="MBB3037840.1"/>
    <property type="molecule type" value="Genomic_DNA"/>
</dbReference>
<name>A0A839RMV4_9ACTN</name>
<dbReference type="NCBIfam" id="NF006099">
    <property type="entry name" value="PRK08251.1"/>
    <property type="match status" value="1"/>
</dbReference>
<accession>A0A839RMV4</accession>
<dbReference type="Gene3D" id="3.40.50.720">
    <property type="entry name" value="NAD(P)-binding Rossmann-like Domain"/>
    <property type="match status" value="1"/>
</dbReference>
<dbReference type="AlphaFoldDB" id="A0A839RMV4"/>
<evidence type="ECO:0000313" key="3">
    <source>
        <dbReference type="EMBL" id="MBB3037840.1"/>
    </source>
</evidence>
<comment type="similarity">
    <text evidence="1">Belongs to the short-chain dehydrogenases/reductases (SDR) family.</text>
</comment>
<dbReference type="SUPFAM" id="SSF51735">
    <property type="entry name" value="NAD(P)-binding Rossmann-fold domains"/>
    <property type="match status" value="1"/>
</dbReference>
<dbReference type="GO" id="GO:0016491">
    <property type="term" value="F:oxidoreductase activity"/>
    <property type="evidence" value="ECO:0007669"/>
    <property type="project" value="UniProtKB-KW"/>
</dbReference>
<evidence type="ECO:0000313" key="4">
    <source>
        <dbReference type="Proteomes" id="UP000567922"/>
    </source>
</evidence>
<dbReference type="InterPro" id="IPR002347">
    <property type="entry name" value="SDR_fam"/>
</dbReference>